<keyword evidence="1" id="KW-0732">Signal</keyword>
<sequence>MLRTIAAAGLVIAAGAATVSGAGAANAAPNYDLCTESQYVTSLFTDLFEHTPPVDRAGAAARAQTFAASAPAEIELDSLIEAYAETAVLNGAPSDLVLRTDPVFQAWGDVMDWHTDHCL</sequence>
<evidence type="ECO:0000313" key="2">
    <source>
        <dbReference type="EMBL" id="QIS15078.1"/>
    </source>
</evidence>
<feature type="signal peptide" evidence="1">
    <location>
        <begin position="1"/>
        <end position="27"/>
    </location>
</feature>
<evidence type="ECO:0000313" key="3">
    <source>
        <dbReference type="Proteomes" id="UP000503540"/>
    </source>
</evidence>
<keyword evidence="3" id="KW-1185">Reference proteome</keyword>
<evidence type="ECO:0000256" key="1">
    <source>
        <dbReference type="SAM" id="SignalP"/>
    </source>
</evidence>
<organism evidence="2 3">
    <name type="scientific">Nocardia arthritidis</name>
    <dbReference type="NCBI Taxonomy" id="228602"/>
    <lineage>
        <taxon>Bacteria</taxon>
        <taxon>Bacillati</taxon>
        <taxon>Actinomycetota</taxon>
        <taxon>Actinomycetes</taxon>
        <taxon>Mycobacteriales</taxon>
        <taxon>Nocardiaceae</taxon>
        <taxon>Nocardia</taxon>
    </lineage>
</organism>
<protein>
    <recommendedName>
        <fullName evidence="4">Hemophore-related protein</fullName>
    </recommendedName>
</protein>
<reference evidence="2 3" key="1">
    <citation type="journal article" date="2019" name="ACS Chem. Biol.">
        <title>Identification and Mobilization of a Cryptic Antibiotic Biosynthesis Gene Locus from a Human-Pathogenic Nocardia Isolate.</title>
        <authorList>
            <person name="Herisse M."/>
            <person name="Ishida K."/>
            <person name="Porter J.L."/>
            <person name="Howden B."/>
            <person name="Hertweck C."/>
            <person name="Stinear T.P."/>
            <person name="Pidot S.J."/>
        </authorList>
    </citation>
    <scope>NUCLEOTIDE SEQUENCE [LARGE SCALE GENOMIC DNA]</scope>
    <source>
        <strain evidence="2 3">AUSMDU00012717</strain>
    </source>
</reference>
<accession>A0A6G9YPG1</accession>
<gene>
    <name evidence="2" type="ORF">F5544_36245</name>
</gene>
<feature type="chain" id="PRO_5026225541" description="Hemophore-related protein" evidence="1">
    <location>
        <begin position="28"/>
        <end position="119"/>
    </location>
</feature>
<dbReference type="Proteomes" id="UP000503540">
    <property type="component" value="Chromosome"/>
</dbReference>
<dbReference type="AlphaFoldDB" id="A0A6G9YPG1"/>
<dbReference type="KEGG" id="nah:F5544_36245"/>
<evidence type="ECO:0008006" key="4">
    <source>
        <dbReference type="Google" id="ProtNLM"/>
    </source>
</evidence>
<proteinExistence type="predicted"/>
<dbReference type="RefSeq" id="WP_167477391.1">
    <property type="nucleotide sequence ID" value="NZ_CP046172.1"/>
</dbReference>
<name>A0A6G9YPG1_9NOCA</name>
<dbReference type="EMBL" id="CP046172">
    <property type="protein sequence ID" value="QIS15078.1"/>
    <property type="molecule type" value="Genomic_DNA"/>
</dbReference>